<dbReference type="PANTHER" id="PTHR31616">
    <property type="entry name" value="TREHALASE"/>
    <property type="match status" value="1"/>
</dbReference>
<name>A0A9W9EUC8_9EURO</name>
<evidence type="ECO:0000313" key="16">
    <source>
        <dbReference type="Proteomes" id="UP001149165"/>
    </source>
</evidence>
<keyword evidence="4 13" id="KW-0732">Signal</keyword>
<feature type="region of interest" description="Disordered" evidence="12">
    <location>
        <begin position="461"/>
        <end position="494"/>
    </location>
</feature>
<evidence type="ECO:0000256" key="13">
    <source>
        <dbReference type="SAM" id="SignalP"/>
    </source>
</evidence>
<reference evidence="15" key="1">
    <citation type="submission" date="2022-11" db="EMBL/GenBank/DDBJ databases">
        <authorList>
            <person name="Petersen C."/>
        </authorList>
    </citation>
    <scope>NUCLEOTIDE SEQUENCE</scope>
    <source>
        <strain evidence="15">IBT 30069</strain>
    </source>
</reference>
<dbReference type="InterPro" id="IPR000165">
    <property type="entry name" value="Glucoamylase"/>
</dbReference>
<evidence type="ECO:0000256" key="2">
    <source>
        <dbReference type="ARBA" id="ARBA00006188"/>
    </source>
</evidence>
<keyword evidence="7" id="KW-0119">Carbohydrate metabolism</keyword>
<evidence type="ECO:0000256" key="7">
    <source>
        <dbReference type="ARBA" id="ARBA00023277"/>
    </source>
</evidence>
<dbReference type="GO" id="GO:0000324">
    <property type="term" value="C:fungal-type vacuole"/>
    <property type="evidence" value="ECO:0007669"/>
    <property type="project" value="TreeGrafter"/>
</dbReference>
<gene>
    <name evidence="15" type="ORF">N7456_011690</name>
</gene>
<dbReference type="PROSITE" id="PS00820">
    <property type="entry name" value="GLUCOAMYLASE"/>
    <property type="match status" value="1"/>
</dbReference>
<evidence type="ECO:0000256" key="6">
    <source>
        <dbReference type="ARBA" id="ARBA00023180"/>
    </source>
</evidence>
<feature type="chain" id="PRO_5040963529" description="glucan 1,4-alpha-glucosidase" evidence="13">
    <location>
        <begin position="19"/>
        <end position="494"/>
    </location>
</feature>
<feature type="domain" description="GH15-like" evidence="14">
    <location>
        <begin position="40"/>
        <end position="454"/>
    </location>
</feature>
<evidence type="ECO:0000256" key="8">
    <source>
        <dbReference type="ARBA" id="ARBA00023295"/>
    </source>
</evidence>
<evidence type="ECO:0000256" key="4">
    <source>
        <dbReference type="ARBA" id="ARBA00022729"/>
    </source>
</evidence>
<evidence type="ECO:0000256" key="10">
    <source>
        <dbReference type="ARBA" id="ARBA00033442"/>
    </source>
</evidence>
<proteinExistence type="inferred from homology"/>
<keyword evidence="8" id="KW-0326">Glycosidase</keyword>
<dbReference type="Pfam" id="PF00723">
    <property type="entry name" value="Glyco_hydro_15"/>
    <property type="match status" value="1"/>
</dbReference>
<dbReference type="PANTHER" id="PTHR31616:SF12">
    <property type="entry name" value="GLUCOAMYLASE"/>
    <property type="match status" value="1"/>
</dbReference>
<comment type="caution">
    <text evidence="15">The sequence shown here is derived from an EMBL/GenBank/DDBJ whole genome shotgun (WGS) entry which is preliminary data.</text>
</comment>
<organism evidence="15 16">
    <name type="scientific">Penicillium angulare</name>
    <dbReference type="NCBI Taxonomy" id="116970"/>
    <lineage>
        <taxon>Eukaryota</taxon>
        <taxon>Fungi</taxon>
        <taxon>Dikarya</taxon>
        <taxon>Ascomycota</taxon>
        <taxon>Pezizomycotina</taxon>
        <taxon>Eurotiomycetes</taxon>
        <taxon>Eurotiomycetidae</taxon>
        <taxon>Eurotiales</taxon>
        <taxon>Aspergillaceae</taxon>
        <taxon>Penicillium</taxon>
    </lineage>
</organism>
<dbReference type="GO" id="GO:0000272">
    <property type="term" value="P:polysaccharide catabolic process"/>
    <property type="evidence" value="ECO:0007669"/>
    <property type="project" value="UniProtKB-KW"/>
</dbReference>
<dbReference type="FunFam" id="1.50.10.10:FF:000018">
    <property type="entry name" value="Glucoamylase"/>
    <property type="match status" value="1"/>
</dbReference>
<evidence type="ECO:0000256" key="5">
    <source>
        <dbReference type="ARBA" id="ARBA00022801"/>
    </source>
</evidence>
<feature type="compositionally biased region" description="Low complexity" evidence="12">
    <location>
        <begin position="475"/>
        <end position="494"/>
    </location>
</feature>
<dbReference type="OrthoDB" id="6123450at2759"/>
<dbReference type="EC" id="3.2.1.3" evidence="3"/>
<evidence type="ECO:0000259" key="14">
    <source>
        <dbReference type="Pfam" id="PF00723"/>
    </source>
</evidence>
<dbReference type="InterPro" id="IPR011613">
    <property type="entry name" value="GH15-like"/>
</dbReference>
<evidence type="ECO:0000256" key="11">
    <source>
        <dbReference type="ARBA" id="ARBA00033473"/>
    </source>
</evidence>
<keyword evidence="5" id="KW-0378">Hydrolase</keyword>
<evidence type="ECO:0000256" key="3">
    <source>
        <dbReference type="ARBA" id="ARBA00012593"/>
    </source>
</evidence>
<dbReference type="Proteomes" id="UP001149165">
    <property type="component" value="Unassembled WGS sequence"/>
</dbReference>
<dbReference type="AlphaFoldDB" id="A0A9W9EUC8"/>
<dbReference type="GO" id="GO:0004339">
    <property type="term" value="F:glucan 1,4-alpha-glucosidase activity"/>
    <property type="evidence" value="ECO:0007669"/>
    <property type="project" value="UniProtKB-EC"/>
</dbReference>
<dbReference type="InterPro" id="IPR008928">
    <property type="entry name" value="6-hairpin_glycosidase_sf"/>
</dbReference>
<keyword evidence="16" id="KW-1185">Reference proteome</keyword>
<dbReference type="InterPro" id="IPR046966">
    <property type="entry name" value="Glucoamylase_active_site"/>
</dbReference>
<evidence type="ECO:0000313" key="15">
    <source>
        <dbReference type="EMBL" id="KAJ5088074.1"/>
    </source>
</evidence>
<comment type="catalytic activity">
    <reaction evidence="1">
        <text>Hydrolysis of terminal (1-&gt;4)-linked alpha-D-glucose residues successively from non-reducing ends of the chains with release of beta-D-glucose.</text>
        <dbReference type="EC" id="3.2.1.3"/>
    </reaction>
</comment>
<dbReference type="PRINTS" id="PR00736">
    <property type="entry name" value="GLHYDRLASE15"/>
</dbReference>
<dbReference type="EMBL" id="JAPQKH010000007">
    <property type="protein sequence ID" value="KAJ5088074.1"/>
    <property type="molecule type" value="Genomic_DNA"/>
</dbReference>
<dbReference type="Gene3D" id="1.50.10.10">
    <property type="match status" value="1"/>
</dbReference>
<keyword evidence="9" id="KW-0624">Polysaccharide degradation</keyword>
<keyword evidence="6" id="KW-0325">Glycoprotein</keyword>
<dbReference type="InterPro" id="IPR012341">
    <property type="entry name" value="6hp_glycosidase-like_sf"/>
</dbReference>
<comment type="similarity">
    <text evidence="2">Belongs to the glycosyl hydrolase 15 family.</text>
</comment>
<sequence length="494" mass="52052">MLPINVLALALLAPGAISTPLQPGRRQTSLSSFIQSESSVALQGVLDNIGANGSKVSGASSGIVVASPSKVNPDYFYTWTRDGALTLKALIDAFIAGDSSLESTIQEYIDAQAQLQAVSNPSGDLSDGSGLGEPKFEVNITAFTGDWGRPQRDGPALRATALIAYGNHLVSAGETSTVKSNIWPIVQNDLNYVAQYWNQTGFDLWEEIEGSSFFTIAAQHRALVEGSAFASSLDESCTGCDSQAPQLLCFLQDFWNGTAVISNLANDGRSGLDANSLISTIQAFDPEAACDDTTFQPCSERALSNHKLVVDSFRSLYSINSGKSAGSAVAIGRYAEDTYQGGNPWYLATLAAAEQLYDALYQWDKQGSLSIGQTSLPFFQALDSSTATGNYSSSSSTYSSLTSAVKTYADGFVSIVQQYTPSNGSLAEQFTRDDGTPTSAGDLTWSYAAFLTAGDRRSGTVPSSWGSSTANEVPSQCSGSSASGSYSTPSVGSW</sequence>
<evidence type="ECO:0000256" key="12">
    <source>
        <dbReference type="SAM" id="MobiDB-lite"/>
    </source>
</evidence>
<feature type="signal peptide" evidence="13">
    <location>
        <begin position="1"/>
        <end position="18"/>
    </location>
</feature>
<feature type="compositionally biased region" description="Polar residues" evidence="12">
    <location>
        <begin position="461"/>
        <end position="474"/>
    </location>
</feature>
<reference evidence="15" key="2">
    <citation type="journal article" date="2023" name="IMA Fungus">
        <title>Comparative genomic study of the Penicillium genus elucidates a diverse pangenome and 15 lateral gene transfer events.</title>
        <authorList>
            <person name="Petersen C."/>
            <person name="Sorensen T."/>
            <person name="Nielsen M.R."/>
            <person name="Sondergaard T.E."/>
            <person name="Sorensen J.L."/>
            <person name="Fitzpatrick D.A."/>
            <person name="Frisvad J.C."/>
            <person name="Nielsen K.L."/>
        </authorList>
    </citation>
    <scope>NUCLEOTIDE SEQUENCE</scope>
    <source>
        <strain evidence="15">IBT 30069</strain>
    </source>
</reference>
<accession>A0A9W9EUC8</accession>
<dbReference type="SUPFAM" id="SSF48208">
    <property type="entry name" value="Six-hairpin glycosidases"/>
    <property type="match status" value="1"/>
</dbReference>
<protein>
    <recommendedName>
        <fullName evidence="3">glucan 1,4-alpha-glucosidase</fullName>
        <ecNumber evidence="3">3.2.1.3</ecNumber>
    </recommendedName>
    <alternativeName>
        <fullName evidence="11">1,4-alpha-D-glucan glucohydrolase</fullName>
    </alternativeName>
    <alternativeName>
        <fullName evidence="10">Glucan 1,4-alpha-glucosidase</fullName>
    </alternativeName>
</protein>
<evidence type="ECO:0000256" key="9">
    <source>
        <dbReference type="ARBA" id="ARBA00023326"/>
    </source>
</evidence>
<evidence type="ECO:0000256" key="1">
    <source>
        <dbReference type="ARBA" id="ARBA00001863"/>
    </source>
</evidence>